<name>A0ABV5KPK2_9BACL</name>
<accession>A0ABV5KPK2</accession>
<keyword evidence="4" id="KW-1185">Reference proteome</keyword>
<protein>
    <submittedName>
        <fullName evidence="3">WGxxGxxG family protein</fullName>
    </submittedName>
</protein>
<dbReference type="NCBIfam" id="NF038039">
    <property type="entry name" value="WGxxGxxG-CTERM"/>
    <property type="match status" value="1"/>
</dbReference>
<keyword evidence="1" id="KW-0472">Membrane</keyword>
<keyword evidence="1" id="KW-0812">Transmembrane</keyword>
<dbReference type="NCBIfam" id="NF041742">
    <property type="entry name" value="WGxxGxxG_fam"/>
    <property type="match status" value="1"/>
</dbReference>
<dbReference type="RefSeq" id="WP_377495145.1">
    <property type="nucleotide sequence ID" value="NZ_JBHMDO010000024.1"/>
</dbReference>
<dbReference type="Proteomes" id="UP001589747">
    <property type="component" value="Unassembled WGS sequence"/>
</dbReference>
<keyword evidence="1" id="KW-1133">Transmembrane helix</keyword>
<keyword evidence="2" id="KW-0732">Signal</keyword>
<evidence type="ECO:0000256" key="1">
    <source>
        <dbReference type="SAM" id="Phobius"/>
    </source>
</evidence>
<evidence type="ECO:0000256" key="2">
    <source>
        <dbReference type="SAM" id="SignalP"/>
    </source>
</evidence>
<organism evidence="3 4">
    <name type="scientific">Paenibacillus aurantiacus</name>
    <dbReference type="NCBI Taxonomy" id="1936118"/>
    <lineage>
        <taxon>Bacteria</taxon>
        <taxon>Bacillati</taxon>
        <taxon>Bacillota</taxon>
        <taxon>Bacilli</taxon>
        <taxon>Bacillales</taxon>
        <taxon>Paenibacillaceae</taxon>
        <taxon>Paenibacillus</taxon>
    </lineage>
</organism>
<comment type="caution">
    <text evidence="3">The sequence shown here is derived from an EMBL/GenBank/DDBJ whole genome shotgun (WGS) entry which is preliminary data.</text>
</comment>
<evidence type="ECO:0000313" key="4">
    <source>
        <dbReference type="Proteomes" id="UP001589747"/>
    </source>
</evidence>
<dbReference type="EMBL" id="JBHMDO010000024">
    <property type="protein sequence ID" value="MFB9327141.1"/>
    <property type="molecule type" value="Genomic_DNA"/>
</dbReference>
<gene>
    <name evidence="3" type="ORF">ACFFSY_14535</name>
</gene>
<feature type="signal peptide" evidence="2">
    <location>
        <begin position="1"/>
        <end position="24"/>
    </location>
</feature>
<reference evidence="3 4" key="1">
    <citation type="submission" date="2024-09" db="EMBL/GenBank/DDBJ databases">
        <authorList>
            <person name="Sun Q."/>
            <person name="Mori K."/>
        </authorList>
    </citation>
    <scope>NUCLEOTIDE SEQUENCE [LARGE SCALE GENOMIC DNA]</scope>
    <source>
        <strain evidence="3 4">TISTR 2452</strain>
    </source>
</reference>
<feature type="transmembrane region" description="Helical" evidence="1">
    <location>
        <begin position="73"/>
        <end position="89"/>
    </location>
</feature>
<proteinExistence type="predicted"/>
<evidence type="ECO:0000313" key="3">
    <source>
        <dbReference type="EMBL" id="MFB9327141.1"/>
    </source>
</evidence>
<sequence>MKKQLIALSMLAALSFSGAATVSADNMSANNRAYQEHTQGYGANDTRTMNTYSNNGNNNLRAYAANDDDGFDWGWLGLLGLLGLAGMRGKDRHRDRDRA</sequence>
<feature type="chain" id="PRO_5046948325" evidence="2">
    <location>
        <begin position="25"/>
        <end position="99"/>
    </location>
</feature>